<sequence>MSPLRSTSSLTEAATTGAAGPNGGPAAGPEPEPALLVTRDPDLLDEVGRLAAAAGSALATTGEPAQALRRWSRTPLVLLGADLAGEMAVLGPPRRARVHVVSTRVVPDDLFRLALAVGAADVSDLPASAGWLTELLTDLGEARVRPARVVGVVGGSGGAGATTLACALGQRAAARGPTLVVDADAAGPGLDRVLGLDGRDGVRWDSLGRTTGRLSARSLRDAVPRERDLGVLTWPPGVAEVLAPFAVREALSAARRGHETVVVDLPRVLGPVAEEVVAHCDLVLVVVVPTVPGLASAARVCARLGDPGRTRLVVRGSADPTLVRRTVGAPVLATMGDQRGLDEAVDLGRGPARSPRGVLARTAAGLLDRLEVLGEAA</sequence>
<dbReference type="NCBIfam" id="TIGR03815">
    <property type="entry name" value="CpaE_hom_Actino"/>
    <property type="match status" value="1"/>
</dbReference>
<evidence type="ECO:0000313" key="4">
    <source>
        <dbReference type="Proteomes" id="UP000732378"/>
    </source>
</evidence>
<dbReference type="Pfam" id="PF26563">
    <property type="entry name" value="Rv3660c_N"/>
    <property type="match status" value="1"/>
</dbReference>
<gene>
    <name evidence="3" type="ORF">JOE61_001693</name>
</gene>
<accession>A0ABS2M9K9</accession>
<dbReference type="SUPFAM" id="SSF52540">
    <property type="entry name" value="P-loop containing nucleoside triphosphate hydrolases"/>
    <property type="match status" value="1"/>
</dbReference>
<evidence type="ECO:0000259" key="2">
    <source>
        <dbReference type="Pfam" id="PF26563"/>
    </source>
</evidence>
<feature type="compositionally biased region" description="Polar residues" evidence="1">
    <location>
        <begin position="1"/>
        <end position="10"/>
    </location>
</feature>
<feature type="region of interest" description="Disordered" evidence="1">
    <location>
        <begin position="1"/>
        <end position="35"/>
    </location>
</feature>
<protein>
    <submittedName>
        <fullName evidence="3">Secretion/DNA translocation related CpaE-like protein</fullName>
    </submittedName>
</protein>
<dbReference type="EMBL" id="JAFBBZ010000001">
    <property type="protein sequence ID" value="MBM7507879.1"/>
    <property type="molecule type" value="Genomic_DNA"/>
</dbReference>
<proteinExistence type="predicted"/>
<name>A0ABS2M9K9_9ACTN</name>
<dbReference type="InterPro" id="IPR050625">
    <property type="entry name" value="ParA/MinD_ATPase"/>
</dbReference>
<evidence type="ECO:0000313" key="3">
    <source>
        <dbReference type="EMBL" id="MBM7507879.1"/>
    </source>
</evidence>
<dbReference type="RefSeq" id="WP_193669654.1">
    <property type="nucleotide sequence ID" value="NZ_JACDTV010000010.1"/>
</dbReference>
<dbReference type="InterPro" id="IPR059050">
    <property type="entry name" value="Rv3660c_N"/>
</dbReference>
<dbReference type="Proteomes" id="UP000732378">
    <property type="component" value="Unassembled WGS sequence"/>
</dbReference>
<dbReference type="InterPro" id="IPR027417">
    <property type="entry name" value="P-loop_NTPase"/>
</dbReference>
<organism evidence="3 4">
    <name type="scientific">Nocardioides salarius</name>
    <dbReference type="NCBI Taxonomy" id="374513"/>
    <lineage>
        <taxon>Bacteria</taxon>
        <taxon>Bacillati</taxon>
        <taxon>Actinomycetota</taxon>
        <taxon>Actinomycetes</taxon>
        <taxon>Propionibacteriales</taxon>
        <taxon>Nocardioidaceae</taxon>
        <taxon>Nocardioides</taxon>
    </lineage>
</organism>
<comment type="caution">
    <text evidence="3">The sequence shown here is derived from an EMBL/GenBank/DDBJ whole genome shotgun (WGS) entry which is preliminary data.</text>
</comment>
<dbReference type="PANTHER" id="PTHR43384:SF11">
    <property type="entry name" value="SEPTUM SITE DETERMINING PROTEIN"/>
    <property type="match status" value="1"/>
</dbReference>
<feature type="domain" description="Rv3660c-like CheY-like N-terminal" evidence="2">
    <location>
        <begin position="37"/>
        <end position="143"/>
    </location>
</feature>
<dbReference type="PANTHER" id="PTHR43384">
    <property type="entry name" value="SEPTUM SITE-DETERMINING PROTEIN MIND HOMOLOG, CHLOROPLASTIC-RELATED"/>
    <property type="match status" value="1"/>
</dbReference>
<dbReference type="InterPro" id="IPR022521">
    <property type="entry name" value="Rv3660c"/>
</dbReference>
<keyword evidence="4" id="KW-1185">Reference proteome</keyword>
<reference evidence="3 4" key="1">
    <citation type="submission" date="2021-01" db="EMBL/GenBank/DDBJ databases">
        <title>Sequencing the genomes of 1000 actinobacteria strains.</title>
        <authorList>
            <person name="Klenk H.-P."/>
        </authorList>
    </citation>
    <scope>NUCLEOTIDE SEQUENCE [LARGE SCALE GENOMIC DNA]</scope>
    <source>
        <strain evidence="3 4">DSM 18239</strain>
    </source>
</reference>
<evidence type="ECO:0000256" key="1">
    <source>
        <dbReference type="SAM" id="MobiDB-lite"/>
    </source>
</evidence>
<dbReference type="Gene3D" id="3.40.50.300">
    <property type="entry name" value="P-loop containing nucleotide triphosphate hydrolases"/>
    <property type="match status" value="1"/>
</dbReference>